<gene>
    <name evidence="1" type="ORF">ERUC_LOCUS7114</name>
</gene>
<name>A0ABC8J7F6_ERUVS</name>
<sequence>MSLDMLLIDENSTVIQGSANANRQFMFRQRLSKGSIYMLNGFDVMRNNLNFQMLNASFSIRFNNRTSLVNQTKSIRSIPTEHFRFLTWYK</sequence>
<comment type="caution">
    <text evidence="1">The sequence shown here is derived from an EMBL/GenBank/DDBJ whole genome shotgun (WGS) entry which is preliminary data.</text>
</comment>
<proteinExistence type="predicted"/>
<organism evidence="1 2">
    <name type="scientific">Eruca vesicaria subsp. sativa</name>
    <name type="common">Garden rocket</name>
    <name type="synonym">Eruca sativa</name>
    <dbReference type="NCBI Taxonomy" id="29727"/>
    <lineage>
        <taxon>Eukaryota</taxon>
        <taxon>Viridiplantae</taxon>
        <taxon>Streptophyta</taxon>
        <taxon>Embryophyta</taxon>
        <taxon>Tracheophyta</taxon>
        <taxon>Spermatophyta</taxon>
        <taxon>Magnoliopsida</taxon>
        <taxon>eudicotyledons</taxon>
        <taxon>Gunneridae</taxon>
        <taxon>Pentapetalae</taxon>
        <taxon>rosids</taxon>
        <taxon>malvids</taxon>
        <taxon>Brassicales</taxon>
        <taxon>Brassicaceae</taxon>
        <taxon>Brassiceae</taxon>
        <taxon>Eruca</taxon>
    </lineage>
</organism>
<accession>A0ABC8J7F6</accession>
<dbReference type="Gene3D" id="2.40.50.140">
    <property type="entry name" value="Nucleic acid-binding proteins"/>
    <property type="match status" value="1"/>
</dbReference>
<dbReference type="EMBL" id="CAKOAT010080710">
    <property type="protein sequence ID" value="CAH8314248.1"/>
    <property type="molecule type" value="Genomic_DNA"/>
</dbReference>
<dbReference type="Proteomes" id="UP001642260">
    <property type="component" value="Unassembled WGS sequence"/>
</dbReference>
<reference evidence="1 2" key="1">
    <citation type="submission" date="2022-03" db="EMBL/GenBank/DDBJ databases">
        <authorList>
            <person name="Macdonald S."/>
            <person name="Ahmed S."/>
            <person name="Newling K."/>
        </authorList>
    </citation>
    <scope>NUCLEOTIDE SEQUENCE [LARGE SCALE GENOMIC DNA]</scope>
</reference>
<keyword evidence="2" id="KW-1185">Reference proteome</keyword>
<evidence type="ECO:0000313" key="1">
    <source>
        <dbReference type="EMBL" id="CAH8314248.1"/>
    </source>
</evidence>
<feature type="non-terminal residue" evidence="1">
    <location>
        <position position="90"/>
    </location>
</feature>
<evidence type="ECO:0000313" key="2">
    <source>
        <dbReference type="Proteomes" id="UP001642260"/>
    </source>
</evidence>
<dbReference type="AlphaFoldDB" id="A0ABC8J7F6"/>
<protein>
    <submittedName>
        <fullName evidence="1">Uncharacterized protein</fullName>
    </submittedName>
</protein>
<dbReference type="InterPro" id="IPR012340">
    <property type="entry name" value="NA-bd_OB-fold"/>
</dbReference>